<evidence type="ECO:0000313" key="1">
    <source>
        <dbReference type="EMBL" id="PIZ42376.1"/>
    </source>
</evidence>
<proteinExistence type="predicted"/>
<dbReference type="Proteomes" id="UP000230956">
    <property type="component" value="Unassembled WGS sequence"/>
</dbReference>
<protein>
    <submittedName>
        <fullName evidence="1">Uncharacterized protein</fullName>
    </submittedName>
</protein>
<dbReference type="EMBL" id="PFNG01000016">
    <property type="protein sequence ID" value="PIZ42376.1"/>
    <property type="molecule type" value="Genomic_DNA"/>
</dbReference>
<gene>
    <name evidence="1" type="ORF">COY37_00515</name>
</gene>
<accession>A0A2M7TBB4</accession>
<reference evidence="2" key="1">
    <citation type="submission" date="2017-09" db="EMBL/GenBank/DDBJ databases">
        <title>Depth-based differentiation of microbial function through sediment-hosted aquifers and enrichment of novel symbionts in the deep terrestrial subsurface.</title>
        <authorList>
            <person name="Probst A.J."/>
            <person name="Ladd B."/>
            <person name="Jarett J.K."/>
            <person name="Geller-Mcgrath D.E."/>
            <person name="Sieber C.M.K."/>
            <person name="Emerson J.B."/>
            <person name="Anantharaman K."/>
            <person name="Thomas B.C."/>
            <person name="Malmstrom R."/>
            <person name="Stieglmeier M."/>
            <person name="Klingl A."/>
            <person name="Woyke T."/>
            <person name="Ryan C.M."/>
            <person name="Banfield J.F."/>
        </authorList>
    </citation>
    <scope>NUCLEOTIDE SEQUENCE [LARGE SCALE GENOMIC DNA]</scope>
</reference>
<name>A0A2M7TBB4_9ACTN</name>
<sequence>MVADAKNLSWVAEGVPVTAYDDDGTWDPYGKMTVTVKDSGGGALQTADVVTPVSGEMSCFKCHGTTNTFQNILAAHDKYNGTTLAADLTAGKHHRCSEGACHVWSCKFCHTNKAQGAMHK</sequence>
<comment type="caution">
    <text evidence="1">The sequence shown here is derived from an EMBL/GenBank/DDBJ whole genome shotgun (WGS) entry which is preliminary data.</text>
</comment>
<evidence type="ECO:0000313" key="2">
    <source>
        <dbReference type="Proteomes" id="UP000230956"/>
    </source>
</evidence>
<organism evidence="1 2">
    <name type="scientific">Candidatus Aquicultor secundus</name>
    <dbReference type="NCBI Taxonomy" id="1973895"/>
    <lineage>
        <taxon>Bacteria</taxon>
        <taxon>Bacillati</taxon>
        <taxon>Actinomycetota</taxon>
        <taxon>Candidatus Aquicultoria</taxon>
        <taxon>Candidatus Aquicultorales</taxon>
        <taxon>Candidatus Aquicultoraceae</taxon>
        <taxon>Candidatus Aquicultor</taxon>
    </lineage>
</organism>
<dbReference type="AlphaFoldDB" id="A0A2M7TBB4"/>